<dbReference type="GO" id="GO:0008270">
    <property type="term" value="F:zinc ion binding"/>
    <property type="evidence" value="ECO:0007669"/>
    <property type="project" value="UniProtKB-KW"/>
</dbReference>
<proteinExistence type="predicted"/>
<keyword evidence="1" id="KW-0862">Zinc</keyword>
<evidence type="ECO:0000256" key="2">
    <source>
        <dbReference type="SAM" id="MobiDB-lite"/>
    </source>
</evidence>
<feature type="region of interest" description="Disordered" evidence="2">
    <location>
        <begin position="224"/>
        <end position="285"/>
    </location>
</feature>
<dbReference type="PROSITE" id="PS51257">
    <property type="entry name" value="PROKAR_LIPOPROTEIN"/>
    <property type="match status" value="1"/>
</dbReference>
<name>A0A6L2MS88_TANCI</name>
<reference evidence="4" key="1">
    <citation type="journal article" date="2019" name="Sci. Rep.">
        <title>Draft genome of Tanacetum cinerariifolium, the natural source of mosquito coil.</title>
        <authorList>
            <person name="Yamashiro T."/>
            <person name="Shiraishi A."/>
            <person name="Satake H."/>
            <person name="Nakayama K."/>
        </authorList>
    </citation>
    <scope>NUCLEOTIDE SEQUENCE</scope>
</reference>
<dbReference type="PROSITE" id="PS50158">
    <property type="entry name" value="ZF_CCHC"/>
    <property type="match status" value="1"/>
</dbReference>
<dbReference type="Gene3D" id="4.10.60.10">
    <property type="entry name" value="Zinc finger, CCHC-type"/>
    <property type="match status" value="1"/>
</dbReference>
<feature type="compositionally biased region" description="Low complexity" evidence="2">
    <location>
        <begin position="244"/>
        <end position="259"/>
    </location>
</feature>
<comment type="caution">
    <text evidence="4">The sequence shown here is derived from an EMBL/GenBank/DDBJ whole genome shotgun (WGS) entry which is preliminary data.</text>
</comment>
<protein>
    <recommendedName>
        <fullName evidence="3">CCHC-type domain-containing protein</fullName>
    </recommendedName>
</protein>
<keyword evidence="1" id="KW-0863">Zinc-finger</keyword>
<dbReference type="InterPro" id="IPR036875">
    <property type="entry name" value="Znf_CCHC_sf"/>
</dbReference>
<gene>
    <name evidence="4" type="ORF">Tci_047193</name>
</gene>
<sequence>MLEVGRIANLALLGSVGGSCLIGTGKEVWEFGNSSPREHKRTCKVSPCSLRSIDESVDEGIPKKVPRFDDEEADIQRALEESLKSVYDAPRGPLPPVALDLLTLQTPKKKSHDDQFIFQRRTSIPTESFGHGEFSSLYAGLTDSEIQDNKYLEKRLDSHESRLHILENLDIPQQVSKAVDEIVTDAVDWAIQAPLQNRFRDLPEADMKEILHQRIWETNSYKAQEDHMMSLPHQPPPPSPPTGPSGTSGSPRASGSSQVLPPPPSPLSTNQEGQSHGSTAPSSLKTAVSAEYKAWTMTDTRIRPSFSLTPADLHMNEDIAPDAQIHSSDDEDIRNAYIPKVNLRQDWWKPFEEDIPATSELAWSIPSSDVPVSKNNWASALASTYSPLPVDSLLAQTGDMAMFMDWHNVSKPLPLGGLPGQVTIQSDFFFNKDLEYLRYSSKGNRPALSISKMKATYYHDVSLEQMVPDQMWIEEECKYDIAVIAIRTHMRILSVLIIKVFSMYGYDYMKTIVLRRVDLNEHIIAERDFKYLYPSDFEDLYLLNLQVIDSPRAVTFQDKYGVQMIIRFNKIHKFGDGTLHQIDEALDYRVEEFKVNRMNLVGFNSLVHSLRALSTLRRSGLRMASVATKPCQGDSLELYLITGSRQDNAIDEDVDEQPVQDLALNVDNVFQADDCDAFDSDVDEAPTAQTMFMANLSSVDPVYDAVGPSYDSNILSEVHDHDHYQDVVSEHHEEHTMHDNVQLNYVVYSHVDYTSDSNMIPYDQYVKDNSVSGVHSNVSSVLNDNIVVKNSLTAKLTTYKEQVELYERRARFELTEREQKINEQLRIVITNCNFKEEMLKKELHSLKLQLASTINHNKLMVEEVTSLKKDFKQKENKYLEYFLDIKSLKEKVKDRLFKQDQSLQIVHMLCRPKPYCNELNKRITPTGLTEEEMGFEQTKECYFTGVIPFFKTLKEHFEGIQKALTKEIKEMNDVFEELEAEVAQNVVDRKHDEIEQKNLLTANDNLIAECLSKEVFSVATQFELNVARFTKMHVANTIVEARCLELKAELSTLRDKRHNDNHNKASKDHVKPTVLAPRNYAIDVEPIPSHLRNNRDAHLDYLRHLKENVETIRDIVEDAKVVRPLDSSIVSAYCYTKPSQELLEYAIGVNRCTDASELQPRSITKKNRISSAKCVNKMQIKEQLRTNKSHLRTMNRVDSSSLSKSCSKHMTRDRSWLMNFVKKFIKIVTFGNDHFGAIMGYGDYVIGDSVISRAARIMLINANTSNIQKGNGASQKATCYECGNQGHYKRVCPGQKNQNHENQIKSTKARGVVHAFGGGETEQDFNNIEDEIEA</sequence>
<keyword evidence="1" id="KW-0479">Metal-binding</keyword>
<accession>A0A6L2MS88</accession>
<evidence type="ECO:0000259" key="3">
    <source>
        <dbReference type="PROSITE" id="PS50158"/>
    </source>
</evidence>
<dbReference type="SUPFAM" id="SSF57756">
    <property type="entry name" value="Retrovirus zinc finger-like domains"/>
    <property type="match status" value="1"/>
</dbReference>
<evidence type="ECO:0000256" key="1">
    <source>
        <dbReference type="PROSITE-ProRule" id="PRU00047"/>
    </source>
</evidence>
<dbReference type="InterPro" id="IPR001878">
    <property type="entry name" value="Znf_CCHC"/>
</dbReference>
<dbReference type="PROSITE" id="PS50330">
    <property type="entry name" value="UIM"/>
    <property type="match status" value="1"/>
</dbReference>
<dbReference type="EMBL" id="BKCJ010007040">
    <property type="protein sequence ID" value="GEU75215.1"/>
    <property type="molecule type" value="Genomic_DNA"/>
</dbReference>
<feature type="domain" description="CCHC-type" evidence="3">
    <location>
        <begin position="1279"/>
        <end position="1293"/>
    </location>
</feature>
<dbReference type="InterPro" id="IPR003903">
    <property type="entry name" value="UIM_dom"/>
</dbReference>
<feature type="compositionally biased region" description="Polar residues" evidence="2">
    <location>
        <begin position="269"/>
        <end position="285"/>
    </location>
</feature>
<organism evidence="4">
    <name type="scientific">Tanacetum cinerariifolium</name>
    <name type="common">Dalmatian daisy</name>
    <name type="synonym">Chrysanthemum cinerariifolium</name>
    <dbReference type="NCBI Taxonomy" id="118510"/>
    <lineage>
        <taxon>Eukaryota</taxon>
        <taxon>Viridiplantae</taxon>
        <taxon>Streptophyta</taxon>
        <taxon>Embryophyta</taxon>
        <taxon>Tracheophyta</taxon>
        <taxon>Spermatophyta</taxon>
        <taxon>Magnoliopsida</taxon>
        <taxon>eudicotyledons</taxon>
        <taxon>Gunneridae</taxon>
        <taxon>Pentapetalae</taxon>
        <taxon>asterids</taxon>
        <taxon>campanulids</taxon>
        <taxon>Asterales</taxon>
        <taxon>Asteraceae</taxon>
        <taxon>Asteroideae</taxon>
        <taxon>Anthemideae</taxon>
        <taxon>Anthemidinae</taxon>
        <taxon>Tanacetum</taxon>
    </lineage>
</organism>
<feature type="compositionally biased region" description="Pro residues" evidence="2">
    <location>
        <begin position="233"/>
        <end position="243"/>
    </location>
</feature>
<dbReference type="GO" id="GO:0003676">
    <property type="term" value="F:nucleic acid binding"/>
    <property type="evidence" value="ECO:0007669"/>
    <property type="project" value="InterPro"/>
</dbReference>
<evidence type="ECO:0000313" key="4">
    <source>
        <dbReference type="EMBL" id="GEU75215.1"/>
    </source>
</evidence>